<proteinExistence type="predicted"/>
<dbReference type="HOGENOM" id="CLU_2385414_0_0_6"/>
<accession>A0A077NFQ2</accession>
<comment type="caution">
    <text evidence="1">The sequence shown here is derived from an EMBL/GenBank/DDBJ whole genome shotgun (WGS) entry which is preliminary data.</text>
</comment>
<dbReference type="EMBL" id="CBSW010000133">
    <property type="protein sequence ID" value="CDG96655.1"/>
    <property type="molecule type" value="Genomic_DNA"/>
</dbReference>
<gene>
    <name evidence="1" type="ORF">XBP1_2180011</name>
</gene>
<dbReference type="AlphaFoldDB" id="A0A077NFQ2"/>
<dbReference type="Proteomes" id="UP000028511">
    <property type="component" value="Unassembled WGS sequence"/>
</dbReference>
<evidence type="ECO:0000313" key="1">
    <source>
        <dbReference type="EMBL" id="CDG96655.1"/>
    </source>
</evidence>
<protein>
    <submittedName>
        <fullName evidence="1">Uncharacterized protein</fullName>
    </submittedName>
</protein>
<reference evidence="1" key="1">
    <citation type="submission" date="2013-07" db="EMBL/GenBank/DDBJ databases">
        <title>Sub-species coevolution in mutualistic symbiosis.</title>
        <authorList>
            <person name="Murfin K."/>
            <person name="Klassen J."/>
            <person name="Lee M."/>
            <person name="Forst S."/>
            <person name="Stock P."/>
            <person name="Goodrich-Blair H."/>
        </authorList>
    </citation>
    <scope>NUCLEOTIDE SEQUENCE [LARGE SCALE GENOMIC DNA]</scope>
    <source>
        <strain evidence="1">Puntauvense</strain>
    </source>
</reference>
<name>A0A077NFQ2_XENBV</name>
<organism evidence="1">
    <name type="scientific">Xenorhabdus bovienii str. puntauvense</name>
    <dbReference type="NCBI Taxonomy" id="1398201"/>
    <lineage>
        <taxon>Bacteria</taxon>
        <taxon>Pseudomonadati</taxon>
        <taxon>Pseudomonadota</taxon>
        <taxon>Gammaproteobacteria</taxon>
        <taxon>Enterobacterales</taxon>
        <taxon>Morganellaceae</taxon>
        <taxon>Xenorhabdus</taxon>
    </lineage>
</organism>
<sequence length="94" mass="10074">MLVSFENVLAGQHGTNSPVTLRKSISNRLIFLQHGGHPGYTPLACGIAGVRLEFKFGTHGYTAFDVSADGRTLSNWQFTSGYSVIGVFIVNGDA</sequence>